<keyword evidence="17" id="KW-1185">Reference proteome</keyword>
<evidence type="ECO:0000259" key="14">
    <source>
        <dbReference type="SMART" id="SM00484"/>
    </source>
</evidence>
<evidence type="ECO:0000313" key="16">
    <source>
        <dbReference type="EMBL" id="GMI27022.1"/>
    </source>
</evidence>
<dbReference type="HAMAP" id="MF_00614">
    <property type="entry name" value="Fen"/>
    <property type="match status" value="1"/>
</dbReference>
<dbReference type="InterPro" id="IPR006085">
    <property type="entry name" value="XPG_DNA_repair_N"/>
</dbReference>
<dbReference type="Pfam" id="PF00752">
    <property type="entry name" value="XPG_N"/>
    <property type="match status" value="1"/>
</dbReference>
<evidence type="ECO:0000256" key="7">
    <source>
        <dbReference type="ARBA" id="ARBA00022801"/>
    </source>
</evidence>
<dbReference type="Proteomes" id="UP001165060">
    <property type="component" value="Unassembled WGS sequence"/>
</dbReference>
<evidence type="ECO:0000313" key="17">
    <source>
        <dbReference type="Proteomes" id="UP001165060"/>
    </source>
</evidence>
<feature type="compositionally biased region" description="Basic and acidic residues" evidence="13">
    <location>
        <begin position="101"/>
        <end position="136"/>
    </location>
</feature>
<evidence type="ECO:0000256" key="11">
    <source>
        <dbReference type="ARBA" id="ARBA00023204"/>
    </source>
</evidence>
<dbReference type="Gene3D" id="1.10.150.20">
    <property type="entry name" value="5' to 3' exonuclease, C-terminal subdomain"/>
    <property type="match status" value="1"/>
</dbReference>
<dbReference type="InterPro" id="IPR008918">
    <property type="entry name" value="HhH2"/>
</dbReference>
<feature type="region of interest" description="Disordered" evidence="13">
    <location>
        <begin position="279"/>
        <end position="352"/>
    </location>
</feature>
<protein>
    <recommendedName>
        <fullName evidence="12">Flap endonuclease 1</fullName>
        <shortName evidence="12">FEN-1</shortName>
        <ecNumber evidence="12">3.1.-.-</ecNumber>
    </recommendedName>
    <alternativeName>
        <fullName evidence="12">Flap structure-specific endonuclease 1</fullName>
    </alternativeName>
</protein>
<comment type="caution">
    <text evidence="16">The sequence shown here is derived from an EMBL/GenBank/DDBJ whole genome shotgun (WGS) entry which is preliminary data.</text>
</comment>
<dbReference type="InterPro" id="IPR019974">
    <property type="entry name" value="XPG_CS"/>
</dbReference>
<keyword evidence="5 12" id="KW-0255">Endonuclease</keyword>
<feature type="compositionally biased region" description="Basic and acidic residues" evidence="13">
    <location>
        <begin position="288"/>
        <end position="312"/>
    </location>
</feature>
<dbReference type="CDD" id="cd09907">
    <property type="entry name" value="H3TH_FEN1-Euk"/>
    <property type="match status" value="1"/>
</dbReference>
<organism evidence="16 17">
    <name type="scientific">Tetraparma gracilis</name>
    <dbReference type="NCBI Taxonomy" id="2962635"/>
    <lineage>
        <taxon>Eukaryota</taxon>
        <taxon>Sar</taxon>
        <taxon>Stramenopiles</taxon>
        <taxon>Ochrophyta</taxon>
        <taxon>Bolidophyceae</taxon>
        <taxon>Parmales</taxon>
        <taxon>Triparmaceae</taxon>
        <taxon>Tetraparma</taxon>
    </lineage>
</organism>
<evidence type="ECO:0000256" key="5">
    <source>
        <dbReference type="ARBA" id="ARBA00022759"/>
    </source>
</evidence>
<dbReference type="InterPro" id="IPR029060">
    <property type="entry name" value="PIN-like_dom_sf"/>
</dbReference>
<dbReference type="SMART" id="SM00279">
    <property type="entry name" value="HhH2"/>
    <property type="match status" value="1"/>
</dbReference>
<evidence type="ECO:0000256" key="8">
    <source>
        <dbReference type="ARBA" id="ARBA00022839"/>
    </source>
</evidence>
<evidence type="ECO:0000256" key="10">
    <source>
        <dbReference type="ARBA" id="ARBA00023128"/>
    </source>
</evidence>
<evidence type="ECO:0000256" key="6">
    <source>
        <dbReference type="ARBA" id="ARBA00022763"/>
    </source>
</evidence>
<keyword evidence="6 12" id="KW-0227">DNA damage</keyword>
<keyword evidence="7 12" id="KW-0378">Hydrolase</keyword>
<keyword evidence="3 12" id="KW-0540">Nuclease</keyword>
<name>A0ABQ6MJG5_9STRA</name>
<dbReference type="InterPro" id="IPR036279">
    <property type="entry name" value="5-3_exonuclease_C_sf"/>
</dbReference>
<keyword evidence="4 12" id="KW-0479">Metal-binding</keyword>
<dbReference type="EMBL" id="BRYB01000289">
    <property type="protein sequence ID" value="GMI27022.1"/>
    <property type="molecule type" value="Genomic_DNA"/>
</dbReference>
<feature type="compositionally biased region" description="Low complexity" evidence="13">
    <location>
        <begin position="458"/>
        <end position="468"/>
    </location>
</feature>
<evidence type="ECO:0000256" key="2">
    <source>
        <dbReference type="ARBA" id="ARBA00022705"/>
    </source>
</evidence>
<dbReference type="Gene3D" id="3.40.50.1010">
    <property type="entry name" value="5'-nuclease"/>
    <property type="match status" value="1"/>
</dbReference>
<keyword evidence="9 12" id="KW-0460">Magnesium</keyword>
<keyword evidence="1 12" id="KW-0597">Phosphoprotein</keyword>
<dbReference type="PROSITE" id="PS00841">
    <property type="entry name" value="XPG_1"/>
    <property type="match status" value="1"/>
</dbReference>
<keyword evidence="8 12" id="KW-0269">Exonuclease</keyword>
<gene>
    <name evidence="16" type="ORF">TeGR_g12335</name>
</gene>
<feature type="domain" description="XPG-I" evidence="14">
    <location>
        <begin position="151"/>
        <end position="223"/>
    </location>
</feature>
<dbReference type="InterPro" id="IPR006084">
    <property type="entry name" value="XPG/Rad2"/>
</dbReference>
<dbReference type="SMART" id="SM00485">
    <property type="entry name" value="XPGN"/>
    <property type="match status" value="1"/>
</dbReference>
<dbReference type="CDD" id="cd09867">
    <property type="entry name" value="PIN_FEN1"/>
    <property type="match status" value="1"/>
</dbReference>
<evidence type="ECO:0000256" key="3">
    <source>
        <dbReference type="ARBA" id="ARBA00022722"/>
    </source>
</evidence>
<feature type="domain" description="XPG N-terminal" evidence="15">
    <location>
        <begin position="1"/>
        <end position="112"/>
    </location>
</feature>
<dbReference type="EC" id="3.1.-.-" evidence="12"/>
<evidence type="ECO:0000256" key="13">
    <source>
        <dbReference type="SAM" id="MobiDB-lite"/>
    </source>
</evidence>
<comment type="cofactor">
    <cofactor evidence="12">
        <name>Mg(2+)</name>
        <dbReference type="ChEBI" id="CHEBI:18420"/>
    </cofactor>
    <text evidence="12">Binds 2 magnesium ions per subunit. They probably participate in the reaction catalyzed by the enzyme. May bind an additional third magnesium ion after substrate binding.</text>
</comment>
<comment type="similarity">
    <text evidence="12">Belongs to the XPG/RAD2 endonuclease family. FEN1 subfamily.</text>
</comment>
<dbReference type="InterPro" id="IPR006086">
    <property type="entry name" value="XPG-I_dom"/>
</dbReference>
<comment type="subcellular location">
    <subcellularLocation>
        <location evidence="12">Nucleus</location>
        <location evidence="12">Nucleolus</location>
    </subcellularLocation>
    <subcellularLocation>
        <location evidence="12">Nucleus</location>
        <location evidence="12">Nucleoplasm</location>
    </subcellularLocation>
    <subcellularLocation>
        <location evidence="12">Mitochondrion</location>
    </subcellularLocation>
    <text evidence="12">Resides mostly in the nucleoli and relocalizes to the nucleoplasm upon DNA damage.</text>
</comment>
<evidence type="ECO:0000256" key="4">
    <source>
        <dbReference type="ARBA" id="ARBA00022723"/>
    </source>
</evidence>
<feature type="region of interest" description="Disordered" evidence="13">
    <location>
        <begin position="99"/>
        <end position="136"/>
    </location>
</feature>
<evidence type="ECO:0000259" key="15">
    <source>
        <dbReference type="SMART" id="SM00485"/>
    </source>
</evidence>
<keyword evidence="11 12" id="KW-0234">DNA repair</keyword>
<feature type="compositionally biased region" description="Low complexity" evidence="13">
    <location>
        <begin position="313"/>
        <end position="344"/>
    </location>
</feature>
<dbReference type="SUPFAM" id="SSF47807">
    <property type="entry name" value="5' to 3' exonuclease, C-terminal subdomain"/>
    <property type="match status" value="1"/>
</dbReference>
<proteinExistence type="inferred from homology"/>
<keyword evidence="12" id="KW-0539">Nucleus</keyword>
<dbReference type="PANTHER" id="PTHR11081:SF9">
    <property type="entry name" value="FLAP ENDONUCLEASE 1"/>
    <property type="match status" value="1"/>
</dbReference>
<dbReference type="SUPFAM" id="SSF88723">
    <property type="entry name" value="PIN domain-like"/>
    <property type="match status" value="1"/>
</dbReference>
<dbReference type="InterPro" id="IPR023426">
    <property type="entry name" value="Flap_endonuc"/>
</dbReference>
<evidence type="ECO:0000256" key="12">
    <source>
        <dbReference type="HAMAP-Rule" id="MF_03140"/>
    </source>
</evidence>
<keyword evidence="2 12" id="KW-0235">DNA replication</keyword>
<keyword evidence="10 12" id="KW-0496">Mitochondrion</keyword>
<evidence type="ECO:0000256" key="1">
    <source>
        <dbReference type="ARBA" id="ARBA00022553"/>
    </source>
</evidence>
<evidence type="ECO:0000256" key="9">
    <source>
        <dbReference type="ARBA" id="ARBA00022842"/>
    </source>
</evidence>
<dbReference type="Pfam" id="PF00867">
    <property type="entry name" value="XPG_I"/>
    <property type="match status" value="1"/>
</dbReference>
<sequence length="468" mass="51053">MGIKQLAKLLSDEAPECIKESPLASLNGRKIAVDASMAIYQFLIAVRQGGEGQVYQQLTNEAGETTSHIQGMFNRTSRFLKEGIKPVYVFDGKPPSLKSGELLKRREKREKAETDLKAAKEEGDAEAQSKQEKRLVRAGTKENDDCKKLLRLMGCPVIEAPCEAEAQCAALAKEGLVYATATEDMDALTFATPVLLRKMTFASAKASDVQVITYDKIISGLAITYDQFVDLCIMMGCDYCDTIKGIGPKTALKLIREHKNIETILKKIDRKKHAVPANWVPDEEVVEEATKEEETKGEETKGEDAADADDAKPAAAPDAENSPAEANAPAVTTTTSSSSPTKPKAPAEEEEKIEPVYVQARRLFKQHEVLESPDIKWTECDAKALQAFLCDDMGFNPERVAGQIANLQKNFKANAKPQMRMDSFFGAKKAPNAELIAKKRAAEKAATKGSKGGKKAKTGASKGFFGKK</sequence>
<accession>A0ABQ6MJG5</accession>
<dbReference type="SMART" id="SM00484">
    <property type="entry name" value="XPGI"/>
    <property type="match status" value="1"/>
</dbReference>
<dbReference type="PRINTS" id="PR00853">
    <property type="entry name" value="XPGRADSUPER"/>
</dbReference>
<feature type="region of interest" description="Disordered" evidence="13">
    <location>
        <begin position="441"/>
        <end position="468"/>
    </location>
</feature>
<dbReference type="PANTHER" id="PTHR11081">
    <property type="entry name" value="FLAP ENDONUCLEASE FAMILY MEMBER"/>
    <property type="match status" value="1"/>
</dbReference>
<reference evidence="16 17" key="1">
    <citation type="journal article" date="2023" name="Commun. Biol.">
        <title>Genome analysis of Parmales, the sister group of diatoms, reveals the evolutionary specialization of diatoms from phago-mixotrophs to photoautotrophs.</title>
        <authorList>
            <person name="Ban H."/>
            <person name="Sato S."/>
            <person name="Yoshikawa S."/>
            <person name="Yamada K."/>
            <person name="Nakamura Y."/>
            <person name="Ichinomiya M."/>
            <person name="Sato N."/>
            <person name="Blanc-Mathieu R."/>
            <person name="Endo H."/>
            <person name="Kuwata A."/>
            <person name="Ogata H."/>
        </authorList>
    </citation>
    <scope>NUCLEOTIDE SEQUENCE [LARGE SCALE GENOMIC DNA]</scope>
</reference>
<comment type="function">
    <text evidence="12">Structure-specific nuclease with 5'-flap endonuclease and 5'-3' exonuclease activities involved in DNA replication and repair. During DNA replication, cleaves the 5'-overhanging flap structure that is generated by displacement synthesis when DNA polymerase encounters the 5'-end of a downstream Okazaki fragment. It enters the flap from the 5'-end and then tracks to cleave the flap base, leaving a nick for ligation. Also involved in the long patch base excision repair (LP-BER) pathway, by cleaving within the apurinic/apyrimidinic (AP) site-terminated flap. Acts as a genome stabilization factor that prevents flaps from equilibrating into structures that lead to duplications and deletions. Also possesses 5'-3' exonuclease activity on nicked or gapped double-stranded DNA, and exhibits RNase H activity. Also involved in replication and repair of rDNA and in repairing mitochondrial DNA.</text>
</comment>